<sequence>MNGVALERVLNFKYLGHIVTESLKDDEDMERERRALAVRCNMLARRFARCTPKVKITLFKAFCQSLYTCTLWVRYTQRAYNALKVQYNHAFRMLLGLPRYCSASGMFADAHIDGFAAIIRKRVASIMRRVRGSGNSILKVISDKPCCAIFAHWVHVHVHVPGVSSVRSRY</sequence>
<dbReference type="EMBL" id="CM056808">
    <property type="protein sequence ID" value="KAJ8704255.1"/>
    <property type="molecule type" value="Genomic_DNA"/>
</dbReference>
<gene>
    <name evidence="1" type="ORF">PYW08_012979</name>
</gene>
<keyword evidence="2" id="KW-1185">Reference proteome</keyword>
<evidence type="ECO:0000313" key="1">
    <source>
        <dbReference type="EMBL" id="KAJ8704255.1"/>
    </source>
</evidence>
<name>A0ACC2PYT4_9NEOP</name>
<proteinExistence type="predicted"/>
<protein>
    <submittedName>
        <fullName evidence="1">Uncharacterized protein</fullName>
    </submittedName>
</protein>
<accession>A0ACC2PYT4</accession>
<dbReference type="Proteomes" id="UP001231649">
    <property type="component" value="Chromosome 32"/>
</dbReference>
<comment type="caution">
    <text evidence="1">The sequence shown here is derived from an EMBL/GenBank/DDBJ whole genome shotgun (WGS) entry which is preliminary data.</text>
</comment>
<organism evidence="1 2">
    <name type="scientific">Mythimna loreyi</name>
    <dbReference type="NCBI Taxonomy" id="667449"/>
    <lineage>
        <taxon>Eukaryota</taxon>
        <taxon>Metazoa</taxon>
        <taxon>Ecdysozoa</taxon>
        <taxon>Arthropoda</taxon>
        <taxon>Hexapoda</taxon>
        <taxon>Insecta</taxon>
        <taxon>Pterygota</taxon>
        <taxon>Neoptera</taxon>
        <taxon>Endopterygota</taxon>
        <taxon>Lepidoptera</taxon>
        <taxon>Glossata</taxon>
        <taxon>Ditrysia</taxon>
        <taxon>Noctuoidea</taxon>
        <taxon>Noctuidae</taxon>
        <taxon>Noctuinae</taxon>
        <taxon>Hadenini</taxon>
        <taxon>Mythimna</taxon>
    </lineage>
</organism>
<evidence type="ECO:0000313" key="2">
    <source>
        <dbReference type="Proteomes" id="UP001231649"/>
    </source>
</evidence>
<reference evidence="1" key="1">
    <citation type="submission" date="2023-03" db="EMBL/GenBank/DDBJ databases">
        <title>Chromosome-level genomes of two armyworms, Mythimna separata and Mythimna loreyi, provide insights into the biosynthesis and reception of sex pheromones.</title>
        <authorList>
            <person name="Zhao H."/>
        </authorList>
    </citation>
    <scope>NUCLEOTIDE SEQUENCE</scope>
    <source>
        <strain evidence="1">BeijingLab</strain>
    </source>
</reference>